<sequence>MDPMMILMAVLSTALLIAALMTLITENNFRLILYFAAFSLTAAGLYMLLHAPDIALAEIAVGCAFVPLIYTISVMKQTTLNVVVKPVASAPGSCLMAPERLDEFMSELGRFCDLYGLEAKLLGGLEGKDTTVAGIFRPSSPDLLIAYDAQSDIIRVEGNENNCLIDSLERWLNQTPGVEFVGVTEDENA</sequence>
<dbReference type="OrthoDB" id="37139at2"/>
<dbReference type="EMBL" id="FMWL01000001">
    <property type="protein sequence ID" value="SCZ76296.1"/>
    <property type="molecule type" value="Genomic_DNA"/>
</dbReference>
<evidence type="ECO:0000259" key="7">
    <source>
        <dbReference type="Pfam" id="PF13244"/>
    </source>
</evidence>
<gene>
    <name evidence="8" type="ORF">SAMN03080599_00166</name>
</gene>
<dbReference type="RefSeq" id="WP_092588989.1">
    <property type="nucleotide sequence ID" value="NZ_FMWL01000001.1"/>
</dbReference>
<comment type="subcellular location">
    <subcellularLocation>
        <location evidence="1">Cell membrane</location>
        <topology evidence="1">Multi-pass membrane protein</topology>
    </subcellularLocation>
</comment>
<dbReference type="Pfam" id="PF13244">
    <property type="entry name" value="MbhD"/>
    <property type="match status" value="1"/>
</dbReference>
<feature type="transmembrane region" description="Helical" evidence="6">
    <location>
        <begin position="6"/>
        <end position="24"/>
    </location>
</feature>
<keyword evidence="4 6" id="KW-1133">Transmembrane helix</keyword>
<reference evidence="8 9" key="1">
    <citation type="submission" date="2016-10" db="EMBL/GenBank/DDBJ databases">
        <authorList>
            <person name="de Groot N.N."/>
        </authorList>
    </citation>
    <scope>NUCLEOTIDE SEQUENCE [LARGE SCALE GENOMIC DNA]</scope>
    <source>
        <strain evidence="8 9">DSM 2784</strain>
    </source>
</reference>
<dbReference type="InterPro" id="IPR025383">
    <property type="entry name" value="MrpA_C/MbhD"/>
</dbReference>
<dbReference type="GO" id="GO:0005886">
    <property type="term" value="C:plasma membrane"/>
    <property type="evidence" value="ECO:0007669"/>
    <property type="project" value="UniProtKB-SubCell"/>
</dbReference>
<evidence type="ECO:0000256" key="4">
    <source>
        <dbReference type="ARBA" id="ARBA00022989"/>
    </source>
</evidence>
<dbReference type="AlphaFoldDB" id="A0A1G5RQM7"/>
<keyword evidence="3 6" id="KW-0812">Transmembrane</keyword>
<feature type="transmembrane region" description="Helical" evidence="6">
    <location>
        <begin position="31"/>
        <end position="49"/>
    </location>
</feature>
<name>A0A1G5RQM7_9FIRM</name>
<keyword evidence="2" id="KW-1003">Cell membrane</keyword>
<evidence type="ECO:0000313" key="9">
    <source>
        <dbReference type="Proteomes" id="UP000199208"/>
    </source>
</evidence>
<keyword evidence="5 6" id="KW-0472">Membrane</keyword>
<evidence type="ECO:0000256" key="1">
    <source>
        <dbReference type="ARBA" id="ARBA00004651"/>
    </source>
</evidence>
<keyword evidence="9" id="KW-1185">Reference proteome</keyword>
<feature type="transmembrane region" description="Helical" evidence="6">
    <location>
        <begin position="55"/>
        <end position="75"/>
    </location>
</feature>
<dbReference type="Proteomes" id="UP000199208">
    <property type="component" value="Unassembled WGS sequence"/>
</dbReference>
<organism evidence="8 9">
    <name type="scientific">Acidaminobacter hydrogenoformans DSM 2784</name>
    <dbReference type="NCBI Taxonomy" id="1120920"/>
    <lineage>
        <taxon>Bacteria</taxon>
        <taxon>Bacillati</taxon>
        <taxon>Bacillota</taxon>
        <taxon>Clostridia</taxon>
        <taxon>Peptostreptococcales</taxon>
        <taxon>Acidaminobacteraceae</taxon>
        <taxon>Acidaminobacter</taxon>
    </lineage>
</organism>
<evidence type="ECO:0000256" key="2">
    <source>
        <dbReference type="ARBA" id="ARBA00022475"/>
    </source>
</evidence>
<proteinExistence type="predicted"/>
<accession>A0A1G5RQM7</accession>
<dbReference type="STRING" id="1120920.SAMN03080599_00166"/>
<evidence type="ECO:0000313" key="8">
    <source>
        <dbReference type="EMBL" id="SCZ76296.1"/>
    </source>
</evidence>
<evidence type="ECO:0000256" key="3">
    <source>
        <dbReference type="ARBA" id="ARBA00022692"/>
    </source>
</evidence>
<evidence type="ECO:0000256" key="6">
    <source>
        <dbReference type="SAM" id="Phobius"/>
    </source>
</evidence>
<evidence type="ECO:0000256" key="5">
    <source>
        <dbReference type="ARBA" id="ARBA00023136"/>
    </source>
</evidence>
<feature type="domain" description="MrpA C-terminal/MbhD" evidence="7">
    <location>
        <begin position="14"/>
        <end position="76"/>
    </location>
</feature>
<protein>
    <submittedName>
        <fullName evidence="8">Uncharacterized MnhB-related membrane protein</fullName>
    </submittedName>
</protein>